<accession>S2LGE4</accession>
<evidence type="ECO:0000256" key="2">
    <source>
        <dbReference type="ARBA" id="ARBA00012438"/>
    </source>
</evidence>
<dbReference type="CDD" id="cd00082">
    <property type="entry name" value="HisKA"/>
    <property type="match status" value="1"/>
</dbReference>
<evidence type="ECO:0000313" key="6">
    <source>
        <dbReference type="Proteomes" id="UP000014463"/>
    </source>
</evidence>
<dbReference type="InterPro" id="IPR003594">
    <property type="entry name" value="HATPase_dom"/>
</dbReference>
<evidence type="ECO:0000256" key="1">
    <source>
        <dbReference type="ARBA" id="ARBA00000085"/>
    </source>
</evidence>
<dbReference type="AlphaFoldDB" id="S2LGE4"/>
<dbReference type="STRING" id="1121939.L861_00155"/>
<comment type="catalytic activity">
    <reaction evidence="1">
        <text>ATP + protein L-histidine = ADP + protein N-phospho-L-histidine.</text>
        <dbReference type="EC" id="2.7.13.3"/>
    </reaction>
</comment>
<dbReference type="PANTHER" id="PTHR43065">
    <property type="entry name" value="SENSOR HISTIDINE KINASE"/>
    <property type="match status" value="1"/>
</dbReference>
<dbReference type="InterPro" id="IPR005467">
    <property type="entry name" value="His_kinase_dom"/>
</dbReference>
<dbReference type="EMBL" id="ASTJ01000011">
    <property type="protein sequence ID" value="EPC03741.1"/>
    <property type="molecule type" value="Genomic_DNA"/>
</dbReference>
<dbReference type="InterPro" id="IPR036890">
    <property type="entry name" value="HATPase_C_sf"/>
</dbReference>
<dbReference type="GO" id="GO:0000155">
    <property type="term" value="F:phosphorelay sensor kinase activity"/>
    <property type="evidence" value="ECO:0007669"/>
    <property type="project" value="InterPro"/>
</dbReference>
<dbReference type="PRINTS" id="PR00344">
    <property type="entry name" value="BCTRLSENSOR"/>
</dbReference>
<dbReference type="Proteomes" id="UP000014463">
    <property type="component" value="Unassembled WGS sequence"/>
</dbReference>
<evidence type="ECO:0000259" key="4">
    <source>
        <dbReference type="PROSITE" id="PS50109"/>
    </source>
</evidence>
<dbReference type="SMART" id="SM00387">
    <property type="entry name" value="HATPase_c"/>
    <property type="match status" value="1"/>
</dbReference>
<dbReference type="PANTHER" id="PTHR43065:SF50">
    <property type="entry name" value="HISTIDINE KINASE"/>
    <property type="match status" value="1"/>
</dbReference>
<sequence length="419" mass="46954">MDSSPSTLLTVLADRIGFGLILLDQELRIQHWHGVTDQCSDKSLTQVRGRALAEFFPDADMTCLREYVERIRNEDDASPIFLSLPNGQSMHEKSWLLFPITHTDHAQRFALVLDDASARDYPNMVQVSAVNCGESAHMDQDQLIEKLEKANNQLVQSEKLAAIGQLAAGVAHEINNPIGYVSSNLKTLAGYVQDLLRIIDVTDGGTDLEELQKLKHTLEYDYIRGDVESLINESEDGLDRVKKIITALKDFSHIDEEEFRLADLHRGIDTTLNVVHSELKYKADIVKDYGELPEVECILSQINQVVMNLLVNAAHAIEEFGTITLKTGREGGWVWFEVEDTGKGIEPDLINRIYEPFFTTKPVGKGTGLGLALSYNIIQKHHGKIKVFSDVGTGARFRVWLPIKQPAVMDSMTENEARK</sequence>
<organism evidence="5 6">
    <name type="scientific">Litchfieldella anticariensis (strain DSM 16096 / CECT 5854 / CIP 108499 / LMG 22089 / FP35)</name>
    <name type="common">Halomonas anticariensis</name>
    <dbReference type="NCBI Taxonomy" id="1121939"/>
    <lineage>
        <taxon>Bacteria</taxon>
        <taxon>Pseudomonadati</taxon>
        <taxon>Pseudomonadota</taxon>
        <taxon>Gammaproteobacteria</taxon>
        <taxon>Oceanospirillales</taxon>
        <taxon>Halomonadaceae</taxon>
        <taxon>Litchfieldella</taxon>
    </lineage>
</organism>
<gene>
    <name evidence="5" type="ORF">L861_00155</name>
</gene>
<name>S2LGE4_LITA3</name>
<dbReference type="eggNOG" id="COG4191">
    <property type="taxonomic scope" value="Bacteria"/>
</dbReference>
<dbReference type="Gene3D" id="1.10.287.130">
    <property type="match status" value="1"/>
</dbReference>
<dbReference type="EC" id="2.7.13.3" evidence="2"/>
<keyword evidence="3" id="KW-0597">Phosphoprotein</keyword>
<dbReference type="InterPro" id="IPR036097">
    <property type="entry name" value="HisK_dim/P_sf"/>
</dbReference>
<dbReference type="SUPFAM" id="SSF55874">
    <property type="entry name" value="ATPase domain of HSP90 chaperone/DNA topoisomerase II/histidine kinase"/>
    <property type="match status" value="1"/>
</dbReference>
<dbReference type="PROSITE" id="PS50109">
    <property type="entry name" value="HIS_KIN"/>
    <property type="match status" value="1"/>
</dbReference>
<dbReference type="Gene3D" id="3.30.565.10">
    <property type="entry name" value="Histidine kinase-like ATPase, C-terminal domain"/>
    <property type="match status" value="1"/>
</dbReference>
<dbReference type="InterPro" id="IPR035965">
    <property type="entry name" value="PAS-like_dom_sf"/>
</dbReference>
<proteinExistence type="predicted"/>
<evidence type="ECO:0000256" key="3">
    <source>
        <dbReference type="ARBA" id="ARBA00022553"/>
    </source>
</evidence>
<dbReference type="InterPro" id="IPR004358">
    <property type="entry name" value="Sig_transdc_His_kin-like_C"/>
</dbReference>
<dbReference type="InterPro" id="IPR003661">
    <property type="entry name" value="HisK_dim/P_dom"/>
</dbReference>
<protein>
    <recommendedName>
        <fullName evidence="2">histidine kinase</fullName>
        <ecNumber evidence="2">2.7.13.3</ecNumber>
    </recommendedName>
</protein>
<dbReference type="PATRIC" id="fig|1121939.11.peg.16"/>
<dbReference type="RefSeq" id="WP_016414473.1">
    <property type="nucleotide sequence ID" value="NZ_AUAB01000014.1"/>
</dbReference>
<reference evidence="5 6" key="1">
    <citation type="journal article" date="2013" name="Genome Announc.">
        <title>Draft genome sequence of the moderately halophilic gammaproteobacterium Halomonas anticariensis FP35.</title>
        <authorList>
            <person name="Tahrioui A."/>
            <person name="Quesada E."/>
            <person name="Llamas I."/>
        </authorList>
    </citation>
    <scope>NUCLEOTIDE SEQUENCE [LARGE SCALE GENOMIC DNA]</scope>
    <source>
        <strain evidence="6">DSM 16096 / CECT 5854 / LMG 22089 / FP35</strain>
    </source>
</reference>
<keyword evidence="6" id="KW-1185">Reference proteome</keyword>
<dbReference type="SUPFAM" id="SSF47384">
    <property type="entry name" value="Homodimeric domain of signal transducing histidine kinase"/>
    <property type="match status" value="1"/>
</dbReference>
<feature type="domain" description="Histidine kinase" evidence="4">
    <location>
        <begin position="169"/>
        <end position="405"/>
    </location>
</feature>
<dbReference type="Pfam" id="PF02518">
    <property type="entry name" value="HATPase_c"/>
    <property type="match status" value="1"/>
</dbReference>
<comment type="caution">
    <text evidence="5">The sequence shown here is derived from an EMBL/GenBank/DDBJ whole genome shotgun (WGS) entry which is preliminary data.</text>
</comment>
<dbReference type="SUPFAM" id="SSF55785">
    <property type="entry name" value="PYP-like sensor domain (PAS domain)"/>
    <property type="match status" value="1"/>
</dbReference>
<evidence type="ECO:0000313" key="5">
    <source>
        <dbReference type="EMBL" id="EPC03741.1"/>
    </source>
</evidence>